<proteinExistence type="predicted"/>
<gene>
    <name evidence="1" type="ORF">G7068_00555</name>
</gene>
<dbReference type="AlphaFoldDB" id="A0A6G7XBP5"/>
<dbReference type="Proteomes" id="UP000502677">
    <property type="component" value="Chromosome"/>
</dbReference>
<keyword evidence="2" id="KW-1185">Reference proteome</keyword>
<dbReference type="EMBL" id="CP049863">
    <property type="protein sequence ID" value="QIK61869.1"/>
    <property type="molecule type" value="Genomic_DNA"/>
</dbReference>
<evidence type="ECO:0000313" key="1">
    <source>
        <dbReference type="EMBL" id="QIK61869.1"/>
    </source>
</evidence>
<sequence>MENAEELKAQIEAATSDLTIELNPGVYSFEMSAGSSQQINNTRAISVTLVGATDPSGNPVTQFLMGSSLTVAPGLFVRRMAL</sequence>
<protein>
    <submittedName>
        <fullName evidence="1">Uncharacterized protein</fullName>
    </submittedName>
</protein>
<accession>A0A6G7XBP5</accession>
<organism evidence="1 2">
    <name type="scientific">Leucobacter viscericola</name>
    <dbReference type="NCBI Taxonomy" id="2714935"/>
    <lineage>
        <taxon>Bacteria</taxon>
        <taxon>Bacillati</taxon>
        <taxon>Actinomycetota</taxon>
        <taxon>Actinomycetes</taxon>
        <taxon>Micrococcales</taxon>
        <taxon>Microbacteriaceae</taxon>
        <taxon>Leucobacter</taxon>
    </lineage>
</organism>
<dbReference type="KEGG" id="lvi:G7068_00555"/>
<reference evidence="1 2" key="1">
    <citation type="submission" date="2020-03" db="EMBL/GenBank/DDBJ databases">
        <title>Leucobacter sp. nov., isolated from beetles.</title>
        <authorList>
            <person name="Hyun D.-W."/>
            <person name="Bae J.-W."/>
        </authorList>
    </citation>
    <scope>NUCLEOTIDE SEQUENCE [LARGE SCALE GENOMIC DNA]</scope>
    <source>
        <strain evidence="1 2">HDW9C</strain>
    </source>
</reference>
<name>A0A6G7XBP5_9MICO</name>
<evidence type="ECO:0000313" key="2">
    <source>
        <dbReference type="Proteomes" id="UP000502677"/>
    </source>
</evidence>
<dbReference type="RefSeq" id="WP_166287400.1">
    <property type="nucleotide sequence ID" value="NZ_CP049863.1"/>
</dbReference>